<dbReference type="Proteomes" id="UP000002428">
    <property type="component" value="Chromosome H"/>
</dbReference>
<keyword evidence="2" id="KW-0732">Signal</keyword>
<dbReference type="InterPro" id="IPR008675">
    <property type="entry name" value="Mating_factor_alpha_N"/>
</dbReference>
<proteinExistence type="predicted"/>
<dbReference type="InParanoid" id="F2Z659"/>
<dbReference type="FunCoup" id="F2Z659">
    <property type="interactions" value="141"/>
</dbReference>
<dbReference type="GO" id="GO:0005576">
    <property type="term" value="C:extracellular region"/>
    <property type="evidence" value="ECO:0007669"/>
    <property type="project" value="UniProtKB-UniRule"/>
</dbReference>
<reference evidence="5 6" key="1">
    <citation type="journal article" date="2004" name="Nature">
        <title>Genome evolution in yeasts.</title>
        <authorList>
            <consortium name="Genolevures"/>
            <person name="Dujon B."/>
            <person name="Sherman D."/>
            <person name="Fischer G."/>
            <person name="Durrens P."/>
            <person name="Casaregola S."/>
            <person name="Lafontaine I."/>
            <person name="de Montigny J."/>
            <person name="Marck C."/>
            <person name="Neuveglise C."/>
            <person name="Talla E."/>
            <person name="Goffard N."/>
            <person name="Frangeul L."/>
            <person name="Aigle M."/>
            <person name="Anthouard V."/>
            <person name="Babour A."/>
            <person name="Barbe V."/>
            <person name="Barnay S."/>
            <person name="Blanchin S."/>
            <person name="Beckerich J.M."/>
            <person name="Beyne E."/>
            <person name="Bleykasten C."/>
            <person name="Boisrame A."/>
            <person name="Boyer J."/>
            <person name="Cattolico L."/>
            <person name="Confanioleri F."/>
            <person name="de Daruvar A."/>
            <person name="Despons L."/>
            <person name="Fabre E."/>
            <person name="Fairhead C."/>
            <person name="Ferry-Dumazet H."/>
            <person name="Groppi A."/>
            <person name="Hantraye F."/>
            <person name="Hennequin C."/>
            <person name="Jauniaux N."/>
            <person name="Joyet P."/>
            <person name="Kachouri R."/>
            <person name="Kerrest A."/>
            <person name="Koszul R."/>
            <person name="Lemaire M."/>
            <person name="Lesur I."/>
            <person name="Ma L."/>
            <person name="Muller H."/>
            <person name="Nicaud J.M."/>
            <person name="Nikolski M."/>
            <person name="Oztas S."/>
            <person name="Ozier-Kalogeropoulos O."/>
            <person name="Pellenz S."/>
            <person name="Potier S."/>
            <person name="Richard G.F."/>
            <person name="Straub M.L."/>
            <person name="Suleau A."/>
            <person name="Swennene D."/>
            <person name="Tekaia F."/>
            <person name="Wesolowski-Louvel M."/>
            <person name="Westhof E."/>
            <person name="Wirth B."/>
            <person name="Zeniou-Meyer M."/>
            <person name="Zivanovic I."/>
            <person name="Bolotin-Fukuhara M."/>
            <person name="Thierry A."/>
            <person name="Bouchier C."/>
            <person name="Caudron B."/>
            <person name="Scarpelli C."/>
            <person name="Gaillardin C."/>
            <person name="Weissenbach J."/>
            <person name="Wincker P."/>
            <person name="Souciet J.L."/>
        </authorList>
    </citation>
    <scope>NUCLEOTIDE SEQUENCE [LARGE SCALE GENOMIC DNA]</scope>
    <source>
        <strain evidence="6">ATCC 2001 / BCRC 20586 / JCM 3761 / NBRC 0622 / NRRL Y-65 / CBS 138</strain>
    </source>
</reference>
<dbReference type="VEuPathDB" id="FungiDB:CAGL0H03135g"/>
<dbReference type="GO" id="GO:0000772">
    <property type="term" value="F:mating pheromone activity"/>
    <property type="evidence" value="ECO:0007669"/>
    <property type="project" value="InterPro"/>
</dbReference>
<keyword evidence="1" id="KW-0588">Pheromone</keyword>
<evidence type="ECO:0000259" key="3">
    <source>
        <dbReference type="Pfam" id="PF05436"/>
    </source>
</evidence>
<name>F2Z659_CANGA</name>
<sequence length="159" mass="17787">MRFLRFISTVALLITGLATAQPVGEELGETVEVPSEAFIGYLDFGATNDVAILPISNKTNNGLLFVNTTLYNQATKGEKLSDFTKRDANPDAEAEAWHWVKIRKGQGLFRRSADASPEAEAWHWVRLRKGQGLFRRSADASPEAEAWHWVRLRKGQGLF</sequence>
<evidence type="ECO:0000313" key="5">
    <source>
        <dbReference type="EMBL" id="CAG59862.1"/>
    </source>
</evidence>
<evidence type="ECO:0000256" key="1">
    <source>
        <dbReference type="PIRNR" id="PIRNR001866"/>
    </source>
</evidence>
<dbReference type="OMA" id="AEAKWGW"/>
<organism evidence="5 6">
    <name type="scientific">Candida glabrata (strain ATCC 2001 / BCRC 20586 / JCM 3761 / NBRC 0622 / NRRL Y-65 / CBS 138)</name>
    <name type="common">Yeast</name>
    <name type="synonym">Nakaseomyces glabratus</name>
    <dbReference type="NCBI Taxonomy" id="284593"/>
    <lineage>
        <taxon>Eukaryota</taxon>
        <taxon>Fungi</taxon>
        <taxon>Dikarya</taxon>
        <taxon>Ascomycota</taxon>
        <taxon>Saccharomycotina</taxon>
        <taxon>Saccharomycetes</taxon>
        <taxon>Saccharomycetales</taxon>
        <taxon>Saccharomycetaceae</taxon>
        <taxon>Nakaseomyces</taxon>
    </lineage>
</organism>
<evidence type="ECO:0000313" key="4">
    <source>
        <dbReference type="CGD" id="CAL0131914"/>
    </source>
</evidence>
<gene>
    <name evidence="4" type="primary">MFalpha</name>
    <name evidence="4 5" type="ordered locus">CAGL0H03135g</name>
</gene>
<protein>
    <recommendedName>
        <fullName evidence="1">Mating factor alpha</fullName>
    </recommendedName>
</protein>
<dbReference type="eggNOG" id="ENOG502S0T3">
    <property type="taxonomic scope" value="Eukaryota"/>
</dbReference>
<dbReference type="STRING" id="284593.F2Z659"/>
<feature type="chain" id="PRO_5003293693" description="Mating factor alpha" evidence="2">
    <location>
        <begin position="21"/>
        <end position="159"/>
    </location>
</feature>
<dbReference type="Pfam" id="PF05436">
    <property type="entry name" value="MF_alpha_N"/>
    <property type="match status" value="1"/>
</dbReference>
<dbReference type="PIRSF" id="PIRSF001866">
    <property type="entry name" value="Mating_factor_alpha"/>
    <property type="match status" value="1"/>
</dbReference>
<dbReference type="InterPro" id="IPR016326">
    <property type="entry name" value="Mating_factor_a"/>
</dbReference>
<dbReference type="AlphaFoldDB" id="F2Z659"/>
<dbReference type="GO" id="GO:0000750">
    <property type="term" value="P:pheromone-dependent signal transduction involved in conjugation with cellular fusion"/>
    <property type="evidence" value="ECO:0007669"/>
    <property type="project" value="UniProtKB-UniRule"/>
</dbReference>
<evidence type="ECO:0000256" key="2">
    <source>
        <dbReference type="SAM" id="SignalP"/>
    </source>
</evidence>
<dbReference type="KEGG" id="cgr:2888712"/>
<feature type="domain" description="Mating factor alpha precursor N-terminal" evidence="3">
    <location>
        <begin position="1"/>
        <end position="87"/>
    </location>
</feature>
<dbReference type="CGD" id="CAL0131914">
    <property type="gene designation" value="MFalpha"/>
</dbReference>
<accession>F2Z659</accession>
<dbReference type="HOGENOM" id="CLU_136956_0_0_1"/>
<feature type="signal peptide" evidence="2">
    <location>
        <begin position="1"/>
        <end position="20"/>
    </location>
</feature>
<dbReference type="EMBL" id="CR380954">
    <property type="protein sequence ID" value="CAG59862.1"/>
    <property type="molecule type" value="Genomic_DNA"/>
</dbReference>
<dbReference type="GO" id="GO:0007618">
    <property type="term" value="P:mating"/>
    <property type="evidence" value="ECO:0007669"/>
    <property type="project" value="UniProtKB-UniRule"/>
</dbReference>
<keyword evidence="6" id="KW-1185">Reference proteome</keyword>
<evidence type="ECO:0000313" key="6">
    <source>
        <dbReference type="Proteomes" id="UP000002428"/>
    </source>
</evidence>